<dbReference type="InterPro" id="IPR017501">
    <property type="entry name" value="Phage_infect_YhgE_C"/>
</dbReference>
<feature type="transmembrane region" description="Helical" evidence="5">
    <location>
        <begin position="12"/>
        <end position="36"/>
    </location>
</feature>
<keyword evidence="3 5" id="KW-1133">Transmembrane helix</keyword>
<feature type="transmembrane region" description="Helical" evidence="5">
    <location>
        <begin position="549"/>
        <end position="574"/>
    </location>
</feature>
<feature type="transmembrane region" description="Helical" evidence="5">
    <location>
        <begin position="656"/>
        <end position="681"/>
    </location>
</feature>
<feature type="transmembrane region" description="Helical" evidence="5">
    <location>
        <begin position="580"/>
        <end position="600"/>
    </location>
</feature>
<dbReference type="NCBIfam" id="TIGR03057">
    <property type="entry name" value="xxxLxxG_by_4"/>
    <property type="match status" value="2"/>
</dbReference>
<dbReference type="AlphaFoldDB" id="A0A841C0G3"/>
<evidence type="ECO:0000256" key="3">
    <source>
        <dbReference type="ARBA" id="ARBA00022989"/>
    </source>
</evidence>
<comment type="caution">
    <text evidence="7">The sequence shown here is derived from an EMBL/GenBank/DDBJ whole genome shotgun (WGS) entry which is preliminary data.</text>
</comment>
<feature type="transmembrane region" description="Helical" evidence="5">
    <location>
        <begin position="612"/>
        <end position="636"/>
    </location>
</feature>
<evidence type="ECO:0000256" key="1">
    <source>
        <dbReference type="ARBA" id="ARBA00004141"/>
    </source>
</evidence>
<evidence type="ECO:0000259" key="6">
    <source>
        <dbReference type="Pfam" id="PF12698"/>
    </source>
</evidence>
<dbReference type="GO" id="GO:0016020">
    <property type="term" value="C:membrane"/>
    <property type="evidence" value="ECO:0007669"/>
    <property type="project" value="UniProtKB-SubCell"/>
</dbReference>
<dbReference type="NCBIfam" id="TIGR03062">
    <property type="entry name" value="pip_yhgE_Cterm"/>
    <property type="match status" value="1"/>
</dbReference>
<proteinExistence type="predicted"/>
<evidence type="ECO:0000256" key="5">
    <source>
        <dbReference type="SAM" id="Phobius"/>
    </source>
</evidence>
<dbReference type="PANTHER" id="PTHR43077">
    <property type="entry name" value="TRANSPORT PERMEASE YVFS-RELATED"/>
    <property type="match status" value="1"/>
</dbReference>
<comment type="subcellular location">
    <subcellularLocation>
        <location evidence="1">Membrane</location>
        <topology evidence="1">Multi-pass membrane protein</topology>
    </subcellularLocation>
</comment>
<protein>
    <submittedName>
        <fullName evidence="7">Putative membrane protein</fullName>
    </submittedName>
</protein>
<dbReference type="InterPro" id="IPR013525">
    <property type="entry name" value="ABC2_TM"/>
</dbReference>
<reference evidence="7 8" key="1">
    <citation type="submission" date="2020-08" db="EMBL/GenBank/DDBJ databases">
        <title>Sequencing the genomes of 1000 actinobacteria strains.</title>
        <authorList>
            <person name="Klenk H.-P."/>
        </authorList>
    </citation>
    <scope>NUCLEOTIDE SEQUENCE [LARGE SCALE GENOMIC DNA]</scope>
    <source>
        <strain evidence="7 8">DSM 45362</strain>
    </source>
</reference>
<organism evidence="7 8">
    <name type="scientific">Allocatelliglobosispora scoriae</name>
    <dbReference type="NCBI Taxonomy" id="643052"/>
    <lineage>
        <taxon>Bacteria</taxon>
        <taxon>Bacillati</taxon>
        <taxon>Actinomycetota</taxon>
        <taxon>Actinomycetes</taxon>
        <taxon>Micromonosporales</taxon>
        <taxon>Micromonosporaceae</taxon>
        <taxon>Allocatelliglobosispora</taxon>
    </lineage>
</organism>
<feature type="domain" description="ABC-2 type transporter transmembrane" evidence="6">
    <location>
        <begin position="492"/>
        <end position="683"/>
    </location>
</feature>
<evidence type="ECO:0000313" key="7">
    <source>
        <dbReference type="EMBL" id="MBB5872440.1"/>
    </source>
</evidence>
<evidence type="ECO:0000256" key="4">
    <source>
        <dbReference type="ARBA" id="ARBA00023136"/>
    </source>
</evidence>
<evidence type="ECO:0000313" key="8">
    <source>
        <dbReference type="Proteomes" id="UP000587527"/>
    </source>
</evidence>
<gene>
    <name evidence="7" type="ORF">F4553_005874</name>
</gene>
<dbReference type="EMBL" id="JACHMN010000003">
    <property type="protein sequence ID" value="MBB5872440.1"/>
    <property type="molecule type" value="Genomic_DNA"/>
</dbReference>
<dbReference type="RefSeq" id="WP_312875425.1">
    <property type="nucleotide sequence ID" value="NZ_JACHMN010000003.1"/>
</dbReference>
<feature type="transmembrane region" description="Helical" evidence="5">
    <location>
        <begin position="508"/>
        <end position="528"/>
    </location>
</feature>
<keyword evidence="4 5" id="KW-0472">Membrane</keyword>
<sequence length="703" mass="72100">MSELRRMRRHRLTRAALVVLTLVPLLYGALYLAAFWDPYGNLKRIPVALVLEDQPTGDVHAGQDLADRLIDRQVFGWVRTDRAAAEAGLADGSYDLVLRIPADFSSALVTPPAPETAARAGQLIVTSDDATNYLSGLLARSAFTEIRASAAAGVSATYFERMLIGFGDLKTQTGKAADGASQLADGTSRLRDGAGRLGSGASRAASGAGTLADGLADASDGAASLATGLATLEAGSAQLAEGADRAAAGGRRLAAMVDRAADATEPVLREHAGEIARAATAIADGADAVADHLDELPALAEVAVRRTGEVVSKLDAYADAHPDAAVDPVFIAARQAAADAAASALRLRTRADLGSLGDSLHRVAALARQVAEAAPRLADDIAAARAQVDQLAAGLTALSTGAHNLVEGTHTAATGARDLRGGLYRLATGARQLDGGLADLTDGTKQLATGLATLDDGARSLATGLADGAAQIPGYDVDGAAARAGVLADPVALQRDTKHAAASYGVGFAPYFLALALWVGCMVTYMLLRPLNRRNVMSGAPAWRVAFGGWLPGFTIGAAQAALLYAVLVGLLGLRPVHPVATLGFLLLTTAAFTSILQLIGARLGAAGRVVALVLLMLQLTSSGGTYPVATSPAFFRALHPFMPMTYVVDGLRHLLVGGSATVVWVGAGVLAAITVAAFALTTLTARRQRVLTPSALHPALTM</sequence>
<dbReference type="GO" id="GO:0140359">
    <property type="term" value="F:ABC-type transporter activity"/>
    <property type="evidence" value="ECO:0007669"/>
    <property type="project" value="InterPro"/>
</dbReference>
<dbReference type="InterPro" id="IPR017500">
    <property type="entry name" value="Phage_infect_YhgE_N"/>
</dbReference>
<dbReference type="Pfam" id="PF12698">
    <property type="entry name" value="ABC2_membrane_3"/>
    <property type="match status" value="1"/>
</dbReference>
<keyword evidence="2 5" id="KW-0812">Transmembrane</keyword>
<dbReference type="InterPro" id="IPR023908">
    <property type="entry name" value="xxxLxxG_rpt"/>
</dbReference>
<dbReference type="Proteomes" id="UP000587527">
    <property type="component" value="Unassembled WGS sequence"/>
</dbReference>
<dbReference type="PANTHER" id="PTHR43077:SF5">
    <property type="entry name" value="PHAGE INFECTION PROTEIN"/>
    <property type="match status" value="1"/>
</dbReference>
<dbReference type="NCBIfam" id="TIGR03061">
    <property type="entry name" value="pip_yhgE_Nterm"/>
    <property type="match status" value="1"/>
</dbReference>
<accession>A0A841C0G3</accession>
<dbReference type="InterPro" id="IPR051328">
    <property type="entry name" value="T7SS_ABC-Transporter"/>
</dbReference>
<keyword evidence="8" id="KW-1185">Reference proteome</keyword>
<name>A0A841C0G3_9ACTN</name>
<evidence type="ECO:0000256" key="2">
    <source>
        <dbReference type="ARBA" id="ARBA00022692"/>
    </source>
</evidence>